<dbReference type="PANTHER" id="PTHR24321">
    <property type="entry name" value="DEHYDROGENASES, SHORT CHAIN"/>
    <property type="match status" value="1"/>
</dbReference>
<name>A0A0B7MJZ8_9FIRM</name>
<gene>
    <name evidence="3" type="ORF">SSCH_20016</name>
</gene>
<dbReference type="NCBIfam" id="NF005559">
    <property type="entry name" value="PRK07231.1"/>
    <property type="match status" value="1"/>
</dbReference>
<comment type="similarity">
    <text evidence="1">Belongs to the short-chain dehydrogenases/reductases (SDR) family.</text>
</comment>
<dbReference type="AlphaFoldDB" id="A0A0B7MJZ8"/>
<accession>A0A0B7MJZ8</accession>
<dbReference type="InterPro" id="IPR002347">
    <property type="entry name" value="SDR_fam"/>
</dbReference>
<proteinExistence type="inferred from homology"/>
<dbReference type="OrthoDB" id="9803333at2"/>
<dbReference type="FunFam" id="3.40.50.720:FF:000084">
    <property type="entry name" value="Short-chain dehydrogenase reductase"/>
    <property type="match status" value="1"/>
</dbReference>
<dbReference type="Gene3D" id="3.40.50.720">
    <property type="entry name" value="NAD(P)-binding Rossmann-like Domain"/>
    <property type="match status" value="1"/>
</dbReference>
<keyword evidence="2" id="KW-0560">Oxidoreductase</keyword>
<dbReference type="Proteomes" id="UP000046155">
    <property type="component" value="Unassembled WGS sequence"/>
</dbReference>
<dbReference type="EMBL" id="CDRZ01000112">
    <property type="protein sequence ID" value="CEO88508.1"/>
    <property type="molecule type" value="Genomic_DNA"/>
</dbReference>
<dbReference type="PRINTS" id="PR00081">
    <property type="entry name" value="GDHRDH"/>
</dbReference>
<protein>
    <submittedName>
        <fullName evidence="3">Uncharacterized protein</fullName>
    </submittedName>
</protein>
<evidence type="ECO:0000256" key="1">
    <source>
        <dbReference type="ARBA" id="ARBA00006484"/>
    </source>
</evidence>
<dbReference type="Pfam" id="PF13561">
    <property type="entry name" value="adh_short_C2"/>
    <property type="match status" value="1"/>
</dbReference>
<keyword evidence="4" id="KW-1185">Reference proteome</keyword>
<dbReference type="PANTHER" id="PTHR24321:SF8">
    <property type="entry name" value="ESTRADIOL 17-BETA-DEHYDROGENASE 8-RELATED"/>
    <property type="match status" value="1"/>
</dbReference>
<dbReference type="CDD" id="cd05233">
    <property type="entry name" value="SDR_c"/>
    <property type="match status" value="1"/>
</dbReference>
<dbReference type="SUPFAM" id="SSF51735">
    <property type="entry name" value="NAD(P)-binding Rossmann-fold domains"/>
    <property type="match status" value="1"/>
</dbReference>
<dbReference type="GO" id="GO:0008206">
    <property type="term" value="P:bile acid metabolic process"/>
    <property type="evidence" value="ECO:0007669"/>
    <property type="project" value="UniProtKB-ARBA"/>
</dbReference>
<evidence type="ECO:0000256" key="2">
    <source>
        <dbReference type="ARBA" id="ARBA00023002"/>
    </source>
</evidence>
<dbReference type="RefSeq" id="WP_044664650.1">
    <property type="nucleotide sequence ID" value="NZ_CDRZ01000112.1"/>
</dbReference>
<dbReference type="PRINTS" id="PR00080">
    <property type="entry name" value="SDRFAMILY"/>
</dbReference>
<dbReference type="InterPro" id="IPR036291">
    <property type="entry name" value="NAD(P)-bd_dom_sf"/>
</dbReference>
<organism evidence="3 4">
    <name type="scientific">Syntrophaceticus schinkii</name>
    <dbReference type="NCBI Taxonomy" id="499207"/>
    <lineage>
        <taxon>Bacteria</taxon>
        <taxon>Bacillati</taxon>
        <taxon>Bacillota</taxon>
        <taxon>Clostridia</taxon>
        <taxon>Thermoanaerobacterales</taxon>
        <taxon>Thermoanaerobacterales Family III. Incertae Sedis</taxon>
        <taxon>Syntrophaceticus</taxon>
    </lineage>
</organism>
<reference evidence="4" key="1">
    <citation type="submission" date="2015-01" db="EMBL/GenBank/DDBJ databases">
        <authorList>
            <person name="Manzoor Shahid"/>
            <person name="Zubair Saima"/>
        </authorList>
    </citation>
    <scope>NUCLEOTIDE SEQUENCE [LARGE SCALE GENOMIC DNA]</scope>
    <source>
        <strain evidence="4">Sp3</strain>
    </source>
</reference>
<sequence>MDRMKGKIAVVTGVASGIGKAIAEMFAAEGAKVVAADFDATGGQKTVDGIKARGGEGIFVSTNLRKKEDVENLKQVTLDTYGTITTLVNSAGVLVHAPFMEHTDEDYEKVSETNFRAYCWTMQAFLPVMVANPQQCSVLNIASISSVKPESNAYYYGAFKAAVDLMTRNLTREFSPQGVRLNVICPGPVNTNMTPQEVKNSPVIQAEMCKNVCSVGRLGEPEDIAYAATYLCSDEASWVTGAHFVIDGGACMMG</sequence>
<evidence type="ECO:0000313" key="3">
    <source>
        <dbReference type="EMBL" id="CEO88508.1"/>
    </source>
</evidence>
<evidence type="ECO:0000313" key="4">
    <source>
        <dbReference type="Proteomes" id="UP000046155"/>
    </source>
</evidence>
<dbReference type="GO" id="GO:0016491">
    <property type="term" value="F:oxidoreductase activity"/>
    <property type="evidence" value="ECO:0007669"/>
    <property type="project" value="UniProtKB-KW"/>
</dbReference>